<feature type="compositionally biased region" description="Low complexity" evidence="6">
    <location>
        <begin position="12"/>
        <end position="22"/>
    </location>
</feature>
<dbReference type="PANTHER" id="PTHR36115:SF4">
    <property type="entry name" value="MEMBRANE PROTEIN"/>
    <property type="match status" value="1"/>
</dbReference>
<keyword evidence="5 7" id="KW-0472">Membrane</keyword>
<evidence type="ECO:0000313" key="9">
    <source>
        <dbReference type="EMBL" id="GDY31406.1"/>
    </source>
</evidence>
<proteinExistence type="predicted"/>
<feature type="domain" description="RDD" evidence="8">
    <location>
        <begin position="110"/>
        <end position="262"/>
    </location>
</feature>
<comment type="caution">
    <text evidence="9">The sequence shown here is derived from an EMBL/GenBank/DDBJ whole genome shotgun (WGS) entry which is preliminary data.</text>
</comment>
<dbReference type="InterPro" id="IPR010432">
    <property type="entry name" value="RDD"/>
</dbReference>
<dbReference type="Pfam" id="PF06271">
    <property type="entry name" value="RDD"/>
    <property type="match status" value="1"/>
</dbReference>
<keyword evidence="2" id="KW-1003">Cell membrane</keyword>
<feature type="transmembrane region" description="Helical" evidence="7">
    <location>
        <begin position="166"/>
        <end position="184"/>
    </location>
</feature>
<keyword evidence="3 7" id="KW-0812">Transmembrane</keyword>
<feature type="region of interest" description="Disordered" evidence="6">
    <location>
        <begin position="1"/>
        <end position="85"/>
    </location>
</feature>
<evidence type="ECO:0000256" key="1">
    <source>
        <dbReference type="ARBA" id="ARBA00004651"/>
    </source>
</evidence>
<dbReference type="Proteomes" id="UP000298860">
    <property type="component" value="Unassembled WGS sequence"/>
</dbReference>
<feature type="compositionally biased region" description="Gly residues" evidence="6">
    <location>
        <begin position="65"/>
        <end position="76"/>
    </location>
</feature>
<evidence type="ECO:0000256" key="2">
    <source>
        <dbReference type="ARBA" id="ARBA00022475"/>
    </source>
</evidence>
<dbReference type="EMBL" id="BJFL01000014">
    <property type="protein sequence ID" value="GDY31406.1"/>
    <property type="molecule type" value="Genomic_DNA"/>
</dbReference>
<dbReference type="InterPro" id="IPR051791">
    <property type="entry name" value="Pra-immunoreactive"/>
</dbReference>
<evidence type="ECO:0000256" key="5">
    <source>
        <dbReference type="ARBA" id="ARBA00023136"/>
    </source>
</evidence>
<evidence type="ECO:0000256" key="4">
    <source>
        <dbReference type="ARBA" id="ARBA00022989"/>
    </source>
</evidence>
<evidence type="ECO:0000256" key="7">
    <source>
        <dbReference type="SAM" id="Phobius"/>
    </source>
</evidence>
<gene>
    <name evidence="9" type="ORF">GTS_30390</name>
</gene>
<evidence type="ECO:0000313" key="10">
    <source>
        <dbReference type="Proteomes" id="UP000298860"/>
    </source>
</evidence>
<keyword evidence="4 7" id="KW-1133">Transmembrane helix</keyword>
<feature type="compositionally biased region" description="Polar residues" evidence="6">
    <location>
        <begin position="1"/>
        <end position="11"/>
    </location>
</feature>
<reference evidence="10" key="1">
    <citation type="submission" date="2019-04" db="EMBL/GenBank/DDBJ databases">
        <title>Draft genome sequence of Pseudonocardiaceae bacterium SL3-2-4.</title>
        <authorList>
            <person name="Ningsih F."/>
            <person name="Yokota A."/>
            <person name="Sakai Y."/>
            <person name="Nanatani K."/>
            <person name="Yabe S."/>
            <person name="Oetari A."/>
            <person name="Sjamsuridzal W."/>
        </authorList>
    </citation>
    <scope>NUCLEOTIDE SEQUENCE [LARGE SCALE GENOMIC DNA]</scope>
    <source>
        <strain evidence="10">SL3-2-4</strain>
    </source>
</reference>
<name>A0A4D4JAD9_9PSEU</name>
<evidence type="ECO:0000256" key="6">
    <source>
        <dbReference type="SAM" id="MobiDB-lite"/>
    </source>
</evidence>
<evidence type="ECO:0000259" key="8">
    <source>
        <dbReference type="Pfam" id="PF06271"/>
    </source>
</evidence>
<comment type="subcellular location">
    <subcellularLocation>
        <location evidence="1">Cell membrane</location>
        <topology evidence="1">Multi-pass membrane protein</topology>
    </subcellularLocation>
</comment>
<organism evidence="9 10">
    <name type="scientific">Gandjariella thermophila</name>
    <dbReference type="NCBI Taxonomy" id="1931992"/>
    <lineage>
        <taxon>Bacteria</taxon>
        <taxon>Bacillati</taxon>
        <taxon>Actinomycetota</taxon>
        <taxon>Actinomycetes</taxon>
        <taxon>Pseudonocardiales</taxon>
        <taxon>Pseudonocardiaceae</taxon>
        <taxon>Gandjariella</taxon>
    </lineage>
</organism>
<dbReference type="PANTHER" id="PTHR36115">
    <property type="entry name" value="PROLINE-RICH ANTIGEN HOMOLOG-RELATED"/>
    <property type="match status" value="1"/>
</dbReference>
<protein>
    <recommendedName>
        <fullName evidence="8">RDD domain-containing protein</fullName>
    </recommendedName>
</protein>
<keyword evidence="10" id="KW-1185">Reference proteome</keyword>
<evidence type="ECO:0000256" key="3">
    <source>
        <dbReference type="ARBA" id="ARBA00022692"/>
    </source>
</evidence>
<dbReference type="AlphaFoldDB" id="A0A4D4JAD9"/>
<feature type="compositionally biased region" description="Low complexity" evidence="6">
    <location>
        <begin position="48"/>
        <end position="63"/>
    </location>
</feature>
<dbReference type="GO" id="GO:0005886">
    <property type="term" value="C:plasma membrane"/>
    <property type="evidence" value="ECO:0007669"/>
    <property type="project" value="UniProtKB-SubCell"/>
</dbReference>
<sequence>MGGTFVTNPSDQPGFYGQQPGQGTPPGGFGQPAPGTPPGGYDHPPYPQAGYPQQPGYPAQPGYPGQPGYGQPGQPGYGQQPGYPAPPAGLQYRAGGIYTEIPNLGTVPIASMGNRFLARLLDGLIVGVVAWLVSQLVGGLFAVGIAAKADQIQRTGAPPTELLPQIFGAIFMSIIAALVVTAAYEVTMIALTGATVGKLAAGVKVVSESTGQVPGWGSAFARWGTMSGPSIVPCLGWIVTFIVEISPFFDEQRRQGWHDRAAHTVVISTR</sequence>
<feature type="transmembrane region" description="Helical" evidence="7">
    <location>
        <begin position="120"/>
        <end position="146"/>
    </location>
</feature>
<accession>A0A4D4JAD9</accession>